<evidence type="ECO:0000313" key="3">
    <source>
        <dbReference type="Proteomes" id="UP000324222"/>
    </source>
</evidence>
<protein>
    <submittedName>
        <fullName evidence="2">Uncharacterized protein</fullName>
    </submittedName>
</protein>
<sequence>MLEIIMIVYQYVLLLCDFAVLLWRCLVLTLMSVWRTISPPPLASLAGEIVLVSLVWCGVVW</sequence>
<comment type="caution">
    <text evidence="2">The sequence shown here is derived from an EMBL/GenBank/DDBJ whole genome shotgun (WGS) entry which is preliminary data.</text>
</comment>
<evidence type="ECO:0000256" key="1">
    <source>
        <dbReference type="SAM" id="Phobius"/>
    </source>
</evidence>
<keyword evidence="1" id="KW-1133">Transmembrane helix</keyword>
<reference evidence="2 3" key="1">
    <citation type="submission" date="2019-05" db="EMBL/GenBank/DDBJ databases">
        <title>Another draft genome of Portunus trituberculatus and its Hox gene families provides insights of decapod evolution.</title>
        <authorList>
            <person name="Jeong J.-H."/>
            <person name="Song I."/>
            <person name="Kim S."/>
            <person name="Choi T."/>
            <person name="Kim D."/>
            <person name="Ryu S."/>
            <person name="Kim W."/>
        </authorList>
    </citation>
    <scope>NUCLEOTIDE SEQUENCE [LARGE SCALE GENOMIC DNA]</scope>
    <source>
        <tissue evidence="2">Muscle</tissue>
    </source>
</reference>
<organism evidence="2 3">
    <name type="scientific">Portunus trituberculatus</name>
    <name type="common">Swimming crab</name>
    <name type="synonym">Neptunus trituberculatus</name>
    <dbReference type="NCBI Taxonomy" id="210409"/>
    <lineage>
        <taxon>Eukaryota</taxon>
        <taxon>Metazoa</taxon>
        <taxon>Ecdysozoa</taxon>
        <taxon>Arthropoda</taxon>
        <taxon>Crustacea</taxon>
        <taxon>Multicrustacea</taxon>
        <taxon>Malacostraca</taxon>
        <taxon>Eumalacostraca</taxon>
        <taxon>Eucarida</taxon>
        <taxon>Decapoda</taxon>
        <taxon>Pleocyemata</taxon>
        <taxon>Brachyura</taxon>
        <taxon>Eubrachyura</taxon>
        <taxon>Portunoidea</taxon>
        <taxon>Portunidae</taxon>
        <taxon>Portuninae</taxon>
        <taxon>Portunus</taxon>
    </lineage>
</organism>
<keyword evidence="1" id="KW-0472">Membrane</keyword>
<proteinExistence type="predicted"/>
<dbReference type="OrthoDB" id="5840532at2759"/>
<name>A0A5B7IUV9_PORTR</name>
<dbReference type="EMBL" id="VSRR010068523">
    <property type="protein sequence ID" value="MPC85456.1"/>
    <property type="molecule type" value="Genomic_DNA"/>
</dbReference>
<keyword evidence="1" id="KW-0812">Transmembrane</keyword>
<keyword evidence="3" id="KW-1185">Reference proteome</keyword>
<feature type="transmembrane region" description="Helical" evidence="1">
    <location>
        <begin position="12"/>
        <end position="34"/>
    </location>
</feature>
<gene>
    <name evidence="2" type="ORF">E2C01_080234</name>
</gene>
<dbReference type="Proteomes" id="UP000324222">
    <property type="component" value="Unassembled WGS sequence"/>
</dbReference>
<evidence type="ECO:0000313" key="2">
    <source>
        <dbReference type="EMBL" id="MPC85456.1"/>
    </source>
</evidence>
<accession>A0A5B7IUV9</accession>
<dbReference type="AlphaFoldDB" id="A0A5B7IUV9"/>